<keyword evidence="6" id="KW-0325">Glycoprotein</keyword>
<dbReference type="PANTHER" id="PTHR11923:SF51">
    <property type="entry name" value="LYSOSOME MEMBRANE PROTEIN 2"/>
    <property type="match status" value="1"/>
</dbReference>
<evidence type="ECO:0000256" key="1">
    <source>
        <dbReference type="ARBA" id="ARBA00004370"/>
    </source>
</evidence>
<dbReference type="PRINTS" id="PR01611">
    <property type="entry name" value="LIMPII"/>
</dbReference>
<gene>
    <name evidence="8" type="primary">SCARB2</name>
</gene>
<dbReference type="GO" id="GO:0031210">
    <property type="term" value="F:phosphatidylcholine binding"/>
    <property type="evidence" value="ECO:0007669"/>
    <property type="project" value="Ensembl"/>
</dbReference>
<dbReference type="GO" id="GO:0005886">
    <property type="term" value="C:plasma membrane"/>
    <property type="evidence" value="ECO:0007669"/>
    <property type="project" value="Ensembl"/>
</dbReference>
<dbReference type="KEGG" id="pmua:114604115"/>
<dbReference type="GO" id="GO:0015485">
    <property type="term" value="F:cholesterol binding"/>
    <property type="evidence" value="ECO:0007669"/>
    <property type="project" value="Ensembl"/>
</dbReference>
<evidence type="ECO:0000256" key="3">
    <source>
        <dbReference type="ARBA" id="ARBA00022692"/>
    </source>
</evidence>
<keyword evidence="4 7" id="KW-1133">Transmembrane helix</keyword>
<dbReference type="Ensembl" id="ENSPMRT00000014457.1">
    <property type="protein sequence ID" value="ENSPMRP00000013533.1"/>
    <property type="gene ID" value="ENSPMRG00000009066.1"/>
</dbReference>
<dbReference type="GO" id="GO:0001786">
    <property type="term" value="F:phosphatidylserine binding"/>
    <property type="evidence" value="ECO:0007669"/>
    <property type="project" value="Ensembl"/>
</dbReference>
<accession>A0A670IN25</accession>
<dbReference type="GO" id="GO:0007605">
    <property type="term" value="P:sensory perception of sound"/>
    <property type="evidence" value="ECO:0007669"/>
    <property type="project" value="Ensembl"/>
</dbReference>
<dbReference type="OMA" id="DVFGMRP"/>
<dbReference type="InterPro" id="IPR005429">
    <property type="entry name" value="LimpII"/>
</dbReference>
<dbReference type="GO" id="GO:0042803">
    <property type="term" value="F:protein homodimerization activity"/>
    <property type="evidence" value="ECO:0007669"/>
    <property type="project" value="Ensembl"/>
</dbReference>
<evidence type="ECO:0000313" key="8">
    <source>
        <dbReference type="Ensembl" id="ENSPMRP00000013533.1"/>
    </source>
</evidence>
<evidence type="ECO:0000256" key="4">
    <source>
        <dbReference type="ARBA" id="ARBA00022989"/>
    </source>
</evidence>
<evidence type="ECO:0000256" key="2">
    <source>
        <dbReference type="ARBA" id="ARBA00010532"/>
    </source>
</evidence>
<keyword evidence="3 7" id="KW-0812">Transmembrane</keyword>
<dbReference type="CTD" id="950"/>
<feature type="transmembrane region" description="Helical" evidence="7">
    <location>
        <begin position="441"/>
        <end position="461"/>
    </location>
</feature>
<protein>
    <submittedName>
        <fullName evidence="8">Scavenger receptor class B member 2</fullName>
    </submittedName>
</protein>
<dbReference type="Pfam" id="PF01130">
    <property type="entry name" value="CD36"/>
    <property type="match status" value="1"/>
</dbReference>
<dbReference type="GeneTree" id="ENSGT00940000153372"/>
<dbReference type="GO" id="GO:0015917">
    <property type="term" value="P:aminophospholipid transport"/>
    <property type="evidence" value="ECO:0007669"/>
    <property type="project" value="Ensembl"/>
</dbReference>
<dbReference type="GO" id="GO:0019899">
    <property type="term" value="F:enzyme binding"/>
    <property type="evidence" value="ECO:0007669"/>
    <property type="project" value="Ensembl"/>
</dbReference>
<dbReference type="Proteomes" id="UP000472272">
    <property type="component" value="Chromosome 9"/>
</dbReference>
<dbReference type="GO" id="GO:0006898">
    <property type="term" value="P:receptor-mediated endocytosis"/>
    <property type="evidence" value="ECO:0007669"/>
    <property type="project" value="Ensembl"/>
</dbReference>
<dbReference type="GO" id="GO:0099638">
    <property type="term" value="P:endosome to plasma membrane protein transport"/>
    <property type="evidence" value="ECO:0007669"/>
    <property type="project" value="Ensembl"/>
</dbReference>
<evidence type="ECO:0000256" key="7">
    <source>
        <dbReference type="SAM" id="Phobius"/>
    </source>
</evidence>
<reference evidence="8" key="3">
    <citation type="submission" date="2025-09" db="UniProtKB">
        <authorList>
            <consortium name="Ensembl"/>
        </authorList>
    </citation>
    <scope>IDENTIFICATION</scope>
</reference>
<sequence length="482" mass="54280">MRKLCLGTVGVLSMTLLIASVALLVARVLQKAVELQVRQQTVLKNGTEFFEMWEEPPPPVYMQFYFFNLTNPLEVVQGEPPIVRQVGPYTYREHRLHVNVHFLDNGTKVSSLNPKTYFFEPEMSVGDPEAHLIRTINMPALVAMNMATATPMRLPAEILLILFDENLFTTRTVHELLWGYTDKLLSALHKFRPSIDPDFGFFKKMNGSDDGEYVVLSGEKNYLDFTKIVKWRGKDSLDWWTSPTCNMINGTDGDTFHPLIDTGETIYVFSSDFCRSMYLTFQKYVTVEGISAYRFSPPETLFANASVNPDNAGFCVPAGNCLGAGLLNISACNQGAPIFLSPPHFYLSDDKYVQDIDGMHPNQEEHETYVDINPLTGVLVRAARRLQINTYVEKLPDFIQTGNIKTMFLPVFYINESVVLDKASVAKLKTVLLETAVMTSVPYIIMALGILFGALFVALVCKPFRAREEASEDERAPLIRTS</sequence>
<dbReference type="GO" id="GO:0030666">
    <property type="term" value="C:endocytic vesicle membrane"/>
    <property type="evidence" value="ECO:0007669"/>
    <property type="project" value="Ensembl"/>
</dbReference>
<dbReference type="AlphaFoldDB" id="A0A670IN25"/>
<dbReference type="PRINTS" id="PR01609">
    <property type="entry name" value="CD36FAMILY"/>
</dbReference>
<dbReference type="GO" id="GO:0005044">
    <property type="term" value="F:scavenger receptor activity"/>
    <property type="evidence" value="ECO:0007669"/>
    <property type="project" value="Ensembl"/>
</dbReference>
<evidence type="ECO:0000256" key="6">
    <source>
        <dbReference type="ARBA" id="ARBA00023180"/>
    </source>
</evidence>
<dbReference type="GO" id="GO:0006914">
    <property type="term" value="P:autophagy"/>
    <property type="evidence" value="ECO:0007669"/>
    <property type="project" value="Ensembl"/>
</dbReference>
<comment type="subcellular location">
    <subcellularLocation>
        <location evidence="1">Membrane</location>
    </subcellularLocation>
</comment>
<name>A0A670IN25_PODMU</name>
<dbReference type="GO" id="GO:0043470">
    <property type="term" value="P:regulation of carbohydrate catabolic process"/>
    <property type="evidence" value="ECO:0007669"/>
    <property type="project" value="Ensembl"/>
</dbReference>
<dbReference type="GO" id="GO:0051087">
    <property type="term" value="F:protein-folding chaperone binding"/>
    <property type="evidence" value="ECO:0007669"/>
    <property type="project" value="Ensembl"/>
</dbReference>
<dbReference type="RefSeq" id="XP_028599780.1">
    <property type="nucleotide sequence ID" value="XM_028743947.1"/>
</dbReference>
<reference evidence="8 9" key="1">
    <citation type="journal article" date="2019" name="Proc. Natl. Acad. Sci. U.S.A.">
        <title>Regulatory changes in pterin and carotenoid genes underlie balanced color polymorphisms in the wall lizard.</title>
        <authorList>
            <person name="Andrade P."/>
            <person name="Pinho C."/>
            <person name="Perez I de Lanuza G."/>
            <person name="Afonso S."/>
            <person name="Brejcha J."/>
            <person name="Rubin C.J."/>
            <person name="Wallerman O."/>
            <person name="Pereira P."/>
            <person name="Sabatino S.J."/>
            <person name="Bellati A."/>
            <person name="Pellitteri-Rosa D."/>
            <person name="Bosakova Z."/>
            <person name="Bunikis I."/>
            <person name="Carretero M.A."/>
            <person name="Feiner N."/>
            <person name="Marsik P."/>
            <person name="Pauperio F."/>
            <person name="Salvi D."/>
            <person name="Soler L."/>
            <person name="While G.M."/>
            <person name="Uller T."/>
            <person name="Font E."/>
            <person name="Andersson L."/>
            <person name="Carneiro M."/>
        </authorList>
    </citation>
    <scope>NUCLEOTIDE SEQUENCE</scope>
</reference>
<dbReference type="OrthoDB" id="18585at2759"/>
<dbReference type="GO" id="GO:0006622">
    <property type="term" value="P:protein targeting to lysosome"/>
    <property type="evidence" value="ECO:0007669"/>
    <property type="project" value="Ensembl"/>
</dbReference>
<keyword evidence="9" id="KW-1185">Reference proteome</keyword>
<dbReference type="GO" id="GO:0005765">
    <property type="term" value="C:lysosomal membrane"/>
    <property type="evidence" value="ECO:0007669"/>
    <property type="project" value="Ensembl"/>
</dbReference>
<keyword evidence="5 7" id="KW-0472">Membrane</keyword>
<dbReference type="GO" id="GO:0043202">
    <property type="term" value="C:lysosomal lumen"/>
    <property type="evidence" value="ECO:0007669"/>
    <property type="project" value="Ensembl"/>
</dbReference>
<reference evidence="8" key="2">
    <citation type="submission" date="2025-08" db="UniProtKB">
        <authorList>
            <consortium name="Ensembl"/>
        </authorList>
    </citation>
    <scope>IDENTIFICATION</scope>
</reference>
<evidence type="ECO:0000313" key="9">
    <source>
        <dbReference type="Proteomes" id="UP000472272"/>
    </source>
</evidence>
<evidence type="ECO:0000256" key="5">
    <source>
        <dbReference type="ARBA" id="ARBA00023136"/>
    </source>
</evidence>
<organism evidence="8 9">
    <name type="scientific">Podarcis muralis</name>
    <name type="common">Wall lizard</name>
    <name type="synonym">Lacerta muralis</name>
    <dbReference type="NCBI Taxonomy" id="64176"/>
    <lineage>
        <taxon>Eukaryota</taxon>
        <taxon>Metazoa</taxon>
        <taxon>Chordata</taxon>
        <taxon>Craniata</taxon>
        <taxon>Vertebrata</taxon>
        <taxon>Euteleostomi</taxon>
        <taxon>Lepidosauria</taxon>
        <taxon>Squamata</taxon>
        <taxon>Bifurcata</taxon>
        <taxon>Unidentata</taxon>
        <taxon>Episquamata</taxon>
        <taxon>Laterata</taxon>
        <taxon>Lacertibaenia</taxon>
        <taxon>Lacertidae</taxon>
        <taxon>Podarcis</taxon>
    </lineage>
</organism>
<dbReference type="PANTHER" id="PTHR11923">
    <property type="entry name" value="SCAVENGER RECEPTOR CLASS B TYPE-1 SR-B1"/>
    <property type="match status" value="1"/>
</dbReference>
<dbReference type="GeneID" id="114604115"/>
<dbReference type="InterPro" id="IPR002159">
    <property type="entry name" value="CD36_fam"/>
</dbReference>
<comment type="similarity">
    <text evidence="2">Belongs to the CD36 family.</text>
</comment>
<proteinExistence type="inferred from homology"/>